<dbReference type="Pfam" id="PF13440">
    <property type="entry name" value="Polysacc_synt_3"/>
    <property type="match status" value="1"/>
</dbReference>
<evidence type="ECO:0000256" key="7">
    <source>
        <dbReference type="SAM" id="Phobius"/>
    </source>
</evidence>
<evidence type="ECO:0000256" key="5">
    <source>
        <dbReference type="ARBA" id="ARBA00022989"/>
    </source>
</evidence>
<evidence type="ECO:0000256" key="6">
    <source>
        <dbReference type="ARBA" id="ARBA00023136"/>
    </source>
</evidence>
<dbReference type="PANTHER" id="PTHR30250">
    <property type="entry name" value="PST FAMILY PREDICTED COLANIC ACID TRANSPORTER"/>
    <property type="match status" value="1"/>
</dbReference>
<feature type="transmembrane region" description="Helical" evidence="7">
    <location>
        <begin position="176"/>
        <end position="193"/>
    </location>
</feature>
<feature type="transmembrane region" description="Helical" evidence="7">
    <location>
        <begin position="318"/>
        <end position="338"/>
    </location>
</feature>
<sequence>MVSKQTIISSLIWKFLERIGTQLAQFVVSIVLARLLAPNDFGIIALVMIVIAIADVFVHSGLNTALIQKKDADELDFSSVFYASMGVATIIYTGIFFTSPFIAEFYGKTELVPVIRVLSLTLFLGVFNSIQGAYISKHMLFKKLFLRSIGAMIPSGILGIALAFCGFGVWALVAQQLSNVFLAVIIMWFTIPWRPQLQFSFTRLKGLFSFGWKLLLSSLLDTLYSKMRGLIIGKIFTPADLAFYDRGDRFPFLAVNNINNSIQSVMLPSISAIQDDKSQVKRLMRRAIVTSSFLIMPIMAGLAATAKPVTLILLGEKWLPCVPFMQIYCFIYCFYPIHTSNLSAINAMGRSDIFLKLEIIKKILGVSLILASLYIFRSPIGIAYGTLCNTLCCAFINAHPNKKLLNYGYLEQIRDILPSFILAILMGIIIHFIEFAGFNLYLTLVLQILIGFAIYMGAAKQLHLECLEYLIETVKGFKYGR</sequence>
<keyword evidence="5 7" id="KW-1133">Transmembrane helix</keyword>
<accession>A0A1M6PTS9</accession>
<organism evidence="8 9">
    <name type="scientific">Fibrobacter intestinalis</name>
    <dbReference type="NCBI Taxonomy" id="28122"/>
    <lineage>
        <taxon>Bacteria</taxon>
        <taxon>Pseudomonadati</taxon>
        <taxon>Fibrobacterota</taxon>
        <taxon>Fibrobacteria</taxon>
        <taxon>Fibrobacterales</taxon>
        <taxon>Fibrobacteraceae</taxon>
        <taxon>Fibrobacter</taxon>
    </lineage>
</organism>
<reference evidence="9" key="1">
    <citation type="submission" date="2016-11" db="EMBL/GenBank/DDBJ databases">
        <authorList>
            <person name="Varghese N."/>
            <person name="Submissions S."/>
        </authorList>
    </citation>
    <scope>NUCLEOTIDE SEQUENCE [LARGE SCALE GENOMIC DNA]</scope>
    <source>
        <strain evidence="9">UWOS</strain>
    </source>
</reference>
<evidence type="ECO:0000313" key="9">
    <source>
        <dbReference type="Proteomes" id="UP000184275"/>
    </source>
</evidence>
<dbReference type="InterPro" id="IPR050833">
    <property type="entry name" value="Poly_Biosynth_Transport"/>
</dbReference>
<evidence type="ECO:0000256" key="3">
    <source>
        <dbReference type="ARBA" id="ARBA00022475"/>
    </source>
</evidence>
<gene>
    <name evidence="8" type="ORF">SAMN05720469_101112</name>
</gene>
<dbReference type="Proteomes" id="UP000184275">
    <property type="component" value="Unassembled WGS sequence"/>
</dbReference>
<evidence type="ECO:0000256" key="4">
    <source>
        <dbReference type="ARBA" id="ARBA00022692"/>
    </source>
</evidence>
<keyword evidence="3" id="KW-1003">Cell membrane</keyword>
<dbReference type="PANTHER" id="PTHR30250:SF10">
    <property type="entry name" value="LIPOPOLYSACCHARIDE BIOSYNTHESIS PROTEIN WZXC"/>
    <property type="match status" value="1"/>
</dbReference>
<protein>
    <submittedName>
        <fullName evidence="8">Membrane protein involved in the export of O-antigen and teichoic acid</fullName>
    </submittedName>
</protein>
<evidence type="ECO:0000313" key="8">
    <source>
        <dbReference type="EMBL" id="SHK11347.1"/>
    </source>
</evidence>
<keyword evidence="4 7" id="KW-0812">Transmembrane</keyword>
<feature type="transmembrane region" description="Helical" evidence="7">
    <location>
        <begin position="79"/>
        <end position="102"/>
    </location>
</feature>
<dbReference type="AlphaFoldDB" id="A0A1M6PTS9"/>
<feature type="transmembrane region" description="Helical" evidence="7">
    <location>
        <begin position="359"/>
        <end position="376"/>
    </location>
</feature>
<feature type="transmembrane region" description="Helical" evidence="7">
    <location>
        <begin position="114"/>
        <end position="136"/>
    </location>
</feature>
<dbReference type="EMBL" id="FRAW01000001">
    <property type="protein sequence ID" value="SHK11347.1"/>
    <property type="molecule type" value="Genomic_DNA"/>
</dbReference>
<keyword evidence="9" id="KW-1185">Reference proteome</keyword>
<feature type="transmembrane region" description="Helical" evidence="7">
    <location>
        <begin position="287"/>
        <end position="306"/>
    </location>
</feature>
<dbReference type="CDD" id="cd13127">
    <property type="entry name" value="MATE_tuaB_like"/>
    <property type="match status" value="1"/>
</dbReference>
<feature type="transmembrane region" description="Helical" evidence="7">
    <location>
        <begin position="439"/>
        <end position="458"/>
    </location>
</feature>
<feature type="transmembrane region" description="Helical" evidence="7">
    <location>
        <begin position="43"/>
        <end position="67"/>
    </location>
</feature>
<comment type="subcellular location">
    <subcellularLocation>
        <location evidence="1">Cell membrane</location>
        <topology evidence="1">Multi-pass membrane protein</topology>
    </subcellularLocation>
</comment>
<feature type="transmembrane region" description="Helical" evidence="7">
    <location>
        <begin position="413"/>
        <end position="433"/>
    </location>
</feature>
<dbReference type="GO" id="GO:0005886">
    <property type="term" value="C:plasma membrane"/>
    <property type="evidence" value="ECO:0007669"/>
    <property type="project" value="UniProtKB-SubCell"/>
</dbReference>
<name>A0A1M6PTS9_9BACT</name>
<keyword evidence="6 7" id="KW-0472">Membrane</keyword>
<evidence type="ECO:0000256" key="1">
    <source>
        <dbReference type="ARBA" id="ARBA00004651"/>
    </source>
</evidence>
<comment type="similarity">
    <text evidence="2">Belongs to the polysaccharide synthase family.</text>
</comment>
<dbReference type="RefSeq" id="WP_073301732.1">
    <property type="nucleotide sequence ID" value="NZ_FRAW01000001.1"/>
</dbReference>
<proteinExistence type="inferred from homology"/>
<evidence type="ECO:0000256" key="2">
    <source>
        <dbReference type="ARBA" id="ARBA00007430"/>
    </source>
</evidence>
<feature type="transmembrane region" description="Helical" evidence="7">
    <location>
        <begin position="382"/>
        <end position="401"/>
    </location>
</feature>
<feature type="transmembrane region" description="Helical" evidence="7">
    <location>
        <begin position="148"/>
        <end position="170"/>
    </location>
</feature>